<protein>
    <submittedName>
        <fullName evidence="5">Ureohydrolase like protein</fullName>
    </submittedName>
</protein>
<comment type="caution">
    <text evidence="5">The sequence shown here is derived from an EMBL/GenBank/DDBJ whole genome shotgun (WGS) entry which is preliminary data.</text>
</comment>
<keyword evidence="2" id="KW-0378">Hydrolase</keyword>
<dbReference type="EMBL" id="BQXS01004101">
    <property type="protein sequence ID" value="GKT36320.1"/>
    <property type="molecule type" value="Genomic_DNA"/>
</dbReference>
<evidence type="ECO:0000313" key="6">
    <source>
        <dbReference type="Proteomes" id="UP001057375"/>
    </source>
</evidence>
<evidence type="ECO:0000256" key="1">
    <source>
        <dbReference type="ARBA" id="ARBA00022723"/>
    </source>
</evidence>
<dbReference type="SUPFAM" id="SSF52768">
    <property type="entry name" value="Arginase/deacetylase"/>
    <property type="match status" value="1"/>
</dbReference>
<keyword evidence="3" id="KW-0464">Manganese</keyword>
<proteinExistence type="inferred from homology"/>
<sequence>MCQKEDAHYGYMCLGIQKRSNTLALFKTAHQLGVQYILAKDMVDQDIWPIFEKVDKFIKKHDQLYITVCADVFSAAFAPGVSAAQAVGLHPEQVLKIIKYIVLSGKT</sequence>
<dbReference type="Proteomes" id="UP001057375">
    <property type="component" value="Unassembled WGS sequence"/>
</dbReference>
<dbReference type="Gene3D" id="3.40.800.10">
    <property type="entry name" value="Ureohydrolase domain"/>
    <property type="match status" value="1"/>
</dbReference>
<evidence type="ECO:0000256" key="4">
    <source>
        <dbReference type="PROSITE-ProRule" id="PRU00742"/>
    </source>
</evidence>
<dbReference type="PANTHER" id="PTHR11358:SF35">
    <property type="entry name" value="FORMIMIDOYLGLUTAMASE"/>
    <property type="match status" value="1"/>
</dbReference>
<dbReference type="PANTHER" id="PTHR11358">
    <property type="entry name" value="ARGINASE/AGMATINASE"/>
    <property type="match status" value="1"/>
</dbReference>
<comment type="similarity">
    <text evidence="4">Belongs to the arginase family.</text>
</comment>
<name>A0ABQ5KV32_9EUKA</name>
<dbReference type="InterPro" id="IPR023696">
    <property type="entry name" value="Ureohydrolase_dom_sf"/>
</dbReference>
<reference evidence="5" key="1">
    <citation type="submission" date="2022-03" db="EMBL/GenBank/DDBJ databases">
        <title>Draft genome sequence of Aduncisulcus paluster, a free-living microaerophilic Fornicata.</title>
        <authorList>
            <person name="Yuyama I."/>
            <person name="Kume K."/>
            <person name="Tamura T."/>
            <person name="Inagaki Y."/>
            <person name="Hashimoto T."/>
        </authorList>
    </citation>
    <scope>NUCLEOTIDE SEQUENCE</scope>
    <source>
        <strain evidence="5">NY0171</strain>
    </source>
</reference>
<dbReference type="PROSITE" id="PS51409">
    <property type="entry name" value="ARGINASE_2"/>
    <property type="match status" value="1"/>
</dbReference>
<gene>
    <name evidence="5" type="ORF">ADUPG1_003146</name>
</gene>
<evidence type="ECO:0000256" key="2">
    <source>
        <dbReference type="ARBA" id="ARBA00022801"/>
    </source>
</evidence>
<dbReference type="Pfam" id="PF00491">
    <property type="entry name" value="Arginase"/>
    <property type="match status" value="1"/>
</dbReference>
<evidence type="ECO:0000256" key="3">
    <source>
        <dbReference type="ARBA" id="ARBA00023211"/>
    </source>
</evidence>
<feature type="non-terminal residue" evidence="5">
    <location>
        <position position="107"/>
    </location>
</feature>
<keyword evidence="1" id="KW-0479">Metal-binding</keyword>
<dbReference type="InterPro" id="IPR006035">
    <property type="entry name" value="Ureohydrolase"/>
</dbReference>
<keyword evidence="6" id="KW-1185">Reference proteome</keyword>
<organism evidence="5 6">
    <name type="scientific">Aduncisulcus paluster</name>
    <dbReference type="NCBI Taxonomy" id="2918883"/>
    <lineage>
        <taxon>Eukaryota</taxon>
        <taxon>Metamonada</taxon>
        <taxon>Carpediemonas-like organisms</taxon>
        <taxon>Aduncisulcus</taxon>
    </lineage>
</organism>
<evidence type="ECO:0000313" key="5">
    <source>
        <dbReference type="EMBL" id="GKT36320.1"/>
    </source>
</evidence>
<accession>A0ABQ5KV32</accession>